<evidence type="ECO:0000313" key="3">
    <source>
        <dbReference type="Proteomes" id="UP000008022"/>
    </source>
</evidence>
<keyword evidence="3" id="KW-1185">Reference proteome</keyword>
<dbReference type="HOGENOM" id="CLU_091512_0_0_1"/>
<accession>A0A0E0RK72</accession>
<reference evidence="2" key="2">
    <citation type="submission" date="2015-06" db="UniProtKB">
        <authorList>
            <consortium name="EnsemblPlants"/>
        </authorList>
    </citation>
    <scope>IDENTIFICATION</scope>
</reference>
<name>A0A0E0RK72_ORYRU</name>
<sequence length="274" mass="29539">MSGLLSSLSLTSNDSLMVCGWNGAIDLVKNVTQCKLQDLALCCWSRGTPIIYPTVFWVAQLELAAAAATTPVIDIAVASCWYNRTTQIHRCHGCRGRSTAHRCRRPLVAASVGGSGWGRAAAVAHVHPHLGPRPPPPLESALPEVVIVAKVVVVSEVVIVTGEAPPPDPRGGRAVVPRSTRGRAVVPRSARIRRWAPPPPAFSRGIWRRRRRREVGAADPRTSPIALGRAPLCHRAHYRSRPLSPTTPPLPPAAPCLEMAMGTRSLIPRGEFTH</sequence>
<organism evidence="2 3">
    <name type="scientific">Oryza rufipogon</name>
    <name type="common">Brownbeard rice</name>
    <name type="synonym">Asian wild rice</name>
    <dbReference type="NCBI Taxonomy" id="4529"/>
    <lineage>
        <taxon>Eukaryota</taxon>
        <taxon>Viridiplantae</taxon>
        <taxon>Streptophyta</taxon>
        <taxon>Embryophyta</taxon>
        <taxon>Tracheophyta</taxon>
        <taxon>Spermatophyta</taxon>
        <taxon>Magnoliopsida</taxon>
        <taxon>Liliopsida</taxon>
        <taxon>Poales</taxon>
        <taxon>Poaceae</taxon>
        <taxon>BOP clade</taxon>
        <taxon>Oryzoideae</taxon>
        <taxon>Oryzeae</taxon>
        <taxon>Oryzinae</taxon>
        <taxon>Oryza</taxon>
    </lineage>
</organism>
<dbReference type="Gramene" id="ORUFI12G21480.1">
    <property type="protein sequence ID" value="ORUFI12G21480.1"/>
    <property type="gene ID" value="ORUFI12G21480"/>
</dbReference>
<reference evidence="3" key="1">
    <citation type="submission" date="2013-06" db="EMBL/GenBank/DDBJ databases">
        <authorList>
            <person name="Zhao Q."/>
        </authorList>
    </citation>
    <scope>NUCLEOTIDE SEQUENCE</scope>
    <source>
        <strain evidence="3">cv. W1943</strain>
    </source>
</reference>
<dbReference type="AlphaFoldDB" id="A0A0E0RK72"/>
<evidence type="ECO:0000256" key="1">
    <source>
        <dbReference type="SAM" id="MobiDB-lite"/>
    </source>
</evidence>
<feature type="region of interest" description="Disordered" evidence="1">
    <location>
        <begin position="164"/>
        <end position="183"/>
    </location>
</feature>
<protein>
    <submittedName>
        <fullName evidence="2">Uncharacterized protein</fullName>
    </submittedName>
</protein>
<dbReference type="EnsemblPlants" id="ORUFI12G21480.1">
    <property type="protein sequence ID" value="ORUFI12G21480.1"/>
    <property type="gene ID" value="ORUFI12G21480"/>
</dbReference>
<proteinExistence type="predicted"/>
<dbReference type="Proteomes" id="UP000008022">
    <property type="component" value="Unassembled WGS sequence"/>
</dbReference>
<evidence type="ECO:0000313" key="2">
    <source>
        <dbReference type="EnsemblPlants" id="ORUFI12G21480.1"/>
    </source>
</evidence>